<dbReference type="EMBL" id="JAFIRA010000071">
    <property type="protein sequence ID" value="MCJ2544498.1"/>
    <property type="molecule type" value="Genomic_DNA"/>
</dbReference>
<accession>A0ABT0CFE6</accession>
<reference evidence="1" key="1">
    <citation type="submission" date="2021-02" db="EMBL/GenBank/DDBJ databases">
        <title>The CRISPR/cas machinery reduction and long-range gene transfer in the hot spring cyanobacterium Synechococcus.</title>
        <authorList>
            <person name="Dvorak P."/>
            <person name="Jahodarova E."/>
            <person name="Hasler P."/>
            <person name="Poulickova A."/>
        </authorList>
    </citation>
    <scope>NUCLEOTIDE SEQUENCE</scope>
    <source>
        <strain evidence="1">Rupite</strain>
    </source>
</reference>
<keyword evidence="2" id="KW-1185">Reference proteome</keyword>
<gene>
    <name evidence="1" type="ORF">JX360_16565</name>
</gene>
<proteinExistence type="predicted"/>
<protein>
    <submittedName>
        <fullName evidence="1">Uncharacterized protein</fullName>
    </submittedName>
</protein>
<sequence>MDAAEIAALKDRIKLIRERRPTVAKLLEKPDLGSLRVDVNQALEEIDELLYEFDQTFGTES</sequence>
<organism evidence="1 2">
    <name type="scientific">Thermostichus vulcanus str. 'Rupite'</name>
    <dbReference type="NCBI Taxonomy" id="2813851"/>
    <lineage>
        <taxon>Bacteria</taxon>
        <taxon>Bacillati</taxon>
        <taxon>Cyanobacteriota</taxon>
        <taxon>Cyanophyceae</taxon>
        <taxon>Thermostichales</taxon>
        <taxon>Thermostichaceae</taxon>
        <taxon>Thermostichus</taxon>
    </lineage>
</organism>
<evidence type="ECO:0000313" key="1">
    <source>
        <dbReference type="EMBL" id="MCJ2544498.1"/>
    </source>
</evidence>
<comment type="caution">
    <text evidence="1">The sequence shown here is derived from an EMBL/GenBank/DDBJ whole genome shotgun (WGS) entry which is preliminary data.</text>
</comment>
<dbReference type="Proteomes" id="UP000830835">
    <property type="component" value="Unassembled WGS sequence"/>
</dbReference>
<dbReference type="RefSeq" id="WP_244353140.1">
    <property type="nucleotide sequence ID" value="NZ_JAFIRA010000071.1"/>
</dbReference>
<evidence type="ECO:0000313" key="2">
    <source>
        <dbReference type="Proteomes" id="UP000830835"/>
    </source>
</evidence>
<name>A0ABT0CFE6_THEVL</name>